<reference evidence="8 9" key="2">
    <citation type="journal article" date="2019" name="Nat. Med.">
        <title>A library of human gut bacterial isolates paired with longitudinal multiomics data enables mechanistic microbiome research.</title>
        <authorList>
            <person name="Poyet M."/>
            <person name="Groussin M."/>
            <person name="Gibbons S.M."/>
            <person name="Avila-Pacheco J."/>
            <person name="Jiang X."/>
            <person name="Kearney S.M."/>
            <person name="Perrotta A.R."/>
            <person name="Berdy B."/>
            <person name="Zhao S."/>
            <person name="Lieberman T.D."/>
            <person name="Swanson P.K."/>
            <person name="Smith M."/>
            <person name="Roesemann S."/>
            <person name="Alexander J.E."/>
            <person name="Rich S.A."/>
            <person name="Livny J."/>
            <person name="Vlamakis H."/>
            <person name="Clish C."/>
            <person name="Bullock K."/>
            <person name="Deik A."/>
            <person name="Scott J."/>
            <person name="Pierce K.A."/>
            <person name="Xavier R.J."/>
            <person name="Alm E.J."/>
        </authorList>
    </citation>
    <scope>NUCLEOTIDE SEQUENCE [LARGE SCALE GENOMIC DNA]</scope>
    <source>
        <strain evidence="4 8">BIOML-A7</strain>
        <strain evidence="3 9">BIOML-A73</strain>
    </source>
</reference>
<feature type="transmembrane region" description="Helical" evidence="1">
    <location>
        <begin position="72"/>
        <end position="95"/>
    </location>
</feature>
<reference evidence="6 7" key="1">
    <citation type="submission" date="2016-10" db="EMBL/GenBank/DDBJ databases">
        <authorList>
            <person name="de Groot N.N."/>
        </authorList>
    </citation>
    <scope>NUCLEOTIDE SEQUENCE [LARGE SCALE GENOMIC DNA]</scope>
    <source>
        <strain evidence="6 7">NLAE-zl-C202</strain>
    </source>
</reference>
<evidence type="ECO:0000313" key="4">
    <source>
        <dbReference type="EMBL" id="KAB6428032.1"/>
    </source>
</evidence>
<evidence type="ECO:0000256" key="1">
    <source>
        <dbReference type="SAM" id="Phobius"/>
    </source>
</evidence>
<keyword evidence="4" id="KW-0808">Transferase</keyword>
<feature type="domain" description="Signal transduction histidine kinase internal region" evidence="2">
    <location>
        <begin position="183"/>
        <end position="259"/>
    </location>
</feature>
<feature type="transmembrane region" description="Helical" evidence="1">
    <location>
        <begin position="137"/>
        <end position="163"/>
    </location>
</feature>
<dbReference type="EMBL" id="WDCG01000001">
    <property type="protein sequence ID" value="KAB6428032.1"/>
    <property type="molecule type" value="Genomic_DNA"/>
</dbReference>
<evidence type="ECO:0000313" key="8">
    <source>
        <dbReference type="Proteomes" id="UP000471447"/>
    </source>
</evidence>
<protein>
    <submittedName>
        <fullName evidence="4">Histidine kinase</fullName>
    </submittedName>
</protein>
<dbReference type="SUPFAM" id="SSF55874">
    <property type="entry name" value="ATPase domain of HSP90 chaperone/DNA topoisomerase II/histidine kinase"/>
    <property type="match status" value="1"/>
</dbReference>
<evidence type="ECO:0000313" key="9">
    <source>
        <dbReference type="Proteomes" id="UP000474077"/>
    </source>
</evidence>
<reference evidence="5" key="3">
    <citation type="submission" date="2023-08" db="EMBL/GenBank/DDBJ databases">
        <title>Mucin Metabolism Genes Underlie the Key Renovations of Bacteroides xylanisolvens Genomes in Captive Great Apes.</title>
        <authorList>
            <person name="Nishida A.H."/>
        </authorList>
    </citation>
    <scope>NUCLEOTIDE SEQUENCE</scope>
    <source>
        <strain evidence="5">P13.H9</strain>
    </source>
</reference>
<evidence type="ECO:0000313" key="6">
    <source>
        <dbReference type="EMBL" id="SFM45377.1"/>
    </source>
</evidence>
<dbReference type="Proteomes" id="UP000474077">
    <property type="component" value="Unassembled WGS sequence"/>
</dbReference>
<dbReference type="InterPro" id="IPR036890">
    <property type="entry name" value="HATPase_C_sf"/>
</dbReference>
<accession>A0A174BGZ4</accession>
<sequence>MSMDTNHGNDFNKNTTDRNMNDKSVTAFLLSPRYRIYRHLLLQLVVVLITINVLWYEPLQTVSFGRRLGGCLAYFASMNMVIYINLYVLVPYFLLKNRWGSYVLMAVITNIAVITFLSVTQGLLFEVILPGKDPNGFATFINAFSGILTIGFVMAGSAAISLFMHWLRYNLRIDELESTTLQSELKFLKNQINPHFLFNMLNNANVLIKRNPEEASKVLFKLEDLLRYQINDSSRERVSLASDIRFLNDYLNLEKIRRDNFQFTMEEHGETDSIWVQPLLFIPFVENAVKHSFDSEHPSYVHVSFKVDNDRLEFRCENSTPEVAVSKGKVGGIGLVNIQRRLGLLYPGRYELKQIENENKYTVILSITL</sequence>
<dbReference type="EMBL" id="WDER01000022">
    <property type="protein sequence ID" value="KAB6083337.1"/>
    <property type="molecule type" value="Genomic_DNA"/>
</dbReference>
<dbReference type="Pfam" id="PF06580">
    <property type="entry name" value="His_kinase"/>
    <property type="match status" value="1"/>
</dbReference>
<proteinExistence type="predicted"/>
<dbReference type="Proteomes" id="UP000471447">
    <property type="component" value="Unassembled WGS sequence"/>
</dbReference>
<dbReference type="PANTHER" id="PTHR34220:SF7">
    <property type="entry name" value="SENSOR HISTIDINE KINASE YPDA"/>
    <property type="match status" value="1"/>
</dbReference>
<feature type="transmembrane region" description="Helical" evidence="1">
    <location>
        <begin position="40"/>
        <end position="56"/>
    </location>
</feature>
<dbReference type="EMBL" id="FOUM01000005">
    <property type="protein sequence ID" value="SFM45377.1"/>
    <property type="molecule type" value="Genomic_DNA"/>
</dbReference>
<dbReference type="InterPro" id="IPR010559">
    <property type="entry name" value="Sig_transdc_His_kin_internal"/>
</dbReference>
<keyword evidence="1" id="KW-0812">Transmembrane</keyword>
<dbReference type="GO" id="GO:0016020">
    <property type="term" value="C:membrane"/>
    <property type="evidence" value="ECO:0007669"/>
    <property type="project" value="InterPro"/>
</dbReference>
<dbReference type="InterPro" id="IPR050640">
    <property type="entry name" value="Bact_2-comp_sensor_kinase"/>
</dbReference>
<organism evidence="4 8">
    <name type="scientific">Bacteroides xylanisolvens</name>
    <dbReference type="NCBI Taxonomy" id="371601"/>
    <lineage>
        <taxon>Bacteria</taxon>
        <taxon>Pseudomonadati</taxon>
        <taxon>Bacteroidota</taxon>
        <taxon>Bacteroidia</taxon>
        <taxon>Bacteroidales</taxon>
        <taxon>Bacteroidaceae</taxon>
        <taxon>Bacteroides</taxon>
    </lineage>
</organism>
<keyword evidence="1" id="KW-0472">Membrane</keyword>
<dbReference type="Gene3D" id="3.30.565.10">
    <property type="entry name" value="Histidine kinase-like ATPase, C-terminal domain"/>
    <property type="match status" value="1"/>
</dbReference>
<evidence type="ECO:0000259" key="2">
    <source>
        <dbReference type="Pfam" id="PF06580"/>
    </source>
</evidence>
<keyword evidence="1" id="KW-1133">Transmembrane helix</keyword>
<dbReference type="EMBL" id="JAIWYE010000039">
    <property type="protein sequence ID" value="MCA4706576.1"/>
    <property type="molecule type" value="Genomic_DNA"/>
</dbReference>
<evidence type="ECO:0000313" key="3">
    <source>
        <dbReference type="EMBL" id="KAB6083337.1"/>
    </source>
</evidence>
<evidence type="ECO:0000313" key="7">
    <source>
        <dbReference type="Proteomes" id="UP000183766"/>
    </source>
</evidence>
<gene>
    <name evidence="3" type="ORF">GA560_10080</name>
    <name evidence="4" type="ORF">GAZ26_00430</name>
    <name evidence="5" type="ORF">LD004_23530</name>
    <name evidence="6" type="ORF">SAMN05216250_10562</name>
</gene>
<feature type="transmembrane region" description="Helical" evidence="1">
    <location>
        <begin position="102"/>
        <end position="125"/>
    </location>
</feature>
<dbReference type="RefSeq" id="WP_008025661.1">
    <property type="nucleotide sequence ID" value="NZ_FOUM01000005.1"/>
</dbReference>
<keyword evidence="4" id="KW-0418">Kinase</keyword>
<dbReference type="Proteomes" id="UP001198461">
    <property type="component" value="Unassembled WGS sequence"/>
</dbReference>
<dbReference type="Proteomes" id="UP000183766">
    <property type="component" value="Unassembled WGS sequence"/>
</dbReference>
<dbReference type="AlphaFoldDB" id="A0A174BGZ4"/>
<dbReference type="GO" id="GO:0000155">
    <property type="term" value="F:phosphorelay sensor kinase activity"/>
    <property type="evidence" value="ECO:0007669"/>
    <property type="project" value="InterPro"/>
</dbReference>
<evidence type="ECO:0000313" key="5">
    <source>
        <dbReference type="EMBL" id="MCA4706576.1"/>
    </source>
</evidence>
<name>A0A174BGZ4_9BACE</name>
<dbReference type="PANTHER" id="PTHR34220">
    <property type="entry name" value="SENSOR HISTIDINE KINASE YPDA"/>
    <property type="match status" value="1"/>
</dbReference>